<proteinExistence type="predicted"/>
<name>A0A0D2P3C9_HYPSF</name>
<organism evidence="2 3">
    <name type="scientific">Hypholoma sublateritium (strain FD-334 SS-4)</name>
    <dbReference type="NCBI Taxonomy" id="945553"/>
    <lineage>
        <taxon>Eukaryota</taxon>
        <taxon>Fungi</taxon>
        <taxon>Dikarya</taxon>
        <taxon>Basidiomycota</taxon>
        <taxon>Agaricomycotina</taxon>
        <taxon>Agaricomycetes</taxon>
        <taxon>Agaricomycetidae</taxon>
        <taxon>Agaricales</taxon>
        <taxon>Agaricineae</taxon>
        <taxon>Strophariaceae</taxon>
        <taxon>Hypholoma</taxon>
    </lineage>
</organism>
<reference evidence="3" key="1">
    <citation type="submission" date="2014-04" db="EMBL/GenBank/DDBJ databases">
        <title>Evolutionary Origins and Diversification of the Mycorrhizal Mutualists.</title>
        <authorList>
            <consortium name="DOE Joint Genome Institute"/>
            <consortium name="Mycorrhizal Genomics Consortium"/>
            <person name="Kohler A."/>
            <person name="Kuo A."/>
            <person name="Nagy L.G."/>
            <person name="Floudas D."/>
            <person name="Copeland A."/>
            <person name="Barry K.W."/>
            <person name="Cichocki N."/>
            <person name="Veneault-Fourrey C."/>
            <person name="LaButti K."/>
            <person name="Lindquist E.A."/>
            <person name="Lipzen A."/>
            <person name="Lundell T."/>
            <person name="Morin E."/>
            <person name="Murat C."/>
            <person name="Riley R."/>
            <person name="Ohm R."/>
            <person name="Sun H."/>
            <person name="Tunlid A."/>
            <person name="Henrissat B."/>
            <person name="Grigoriev I.V."/>
            <person name="Hibbett D.S."/>
            <person name="Martin F."/>
        </authorList>
    </citation>
    <scope>NUCLEOTIDE SEQUENCE [LARGE SCALE GENOMIC DNA]</scope>
    <source>
        <strain evidence="3">FD-334 SS-4</strain>
    </source>
</reference>
<sequence>MPSKKTAQKNLTKGREVLAEKVAIQKEQDTLDVLSGRLAQSVIIIEDLEEKLTEKDKTIQSLETKLGLSTDKALTFQKSISNLKSKYSAVYHDLRMHHQAAKCGLTKHEALEEQLDILKFDHKKSTSDSEKAISTLLKMNENLQSELSTCMSSMASQVDYWKSELNKNDTKAFMAAKFTEKEDYQYIYKLGRESKKQERLQRKEIIKARDDHQAARIASAPGLDNIKRSDRVGVIRQALSAAIDRYISKEWIPHNDDELSTDEEANEDDEYDSGDTDTDFDESD</sequence>
<feature type="compositionally biased region" description="Acidic residues" evidence="1">
    <location>
        <begin position="258"/>
        <end position="284"/>
    </location>
</feature>
<gene>
    <name evidence="2" type="ORF">HYPSUDRAFT_59013</name>
</gene>
<evidence type="ECO:0000256" key="1">
    <source>
        <dbReference type="SAM" id="MobiDB-lite"/>
    </source>
</evidence>
<protein>
    <submittedName>
        <fullName evidence="2">Uncharacterized protein</fullName>
    </submittedName>
</protein>
<evidence type="ECO:0000313" key="2">
    <source>
        <dbReference type="EMBL" id="KJA15050.1"/>
    </source>
</evidence>
<dbReference type="Proteomes" id="UP000054270">
    <property type="component" value="Unassembled WGS sequence"/>
</dbReference>
<evidence type="ECO:0000313" key="3">
    <source>
        <dbReference type="Proteomes" id="UP000054270"/>
    </source>
</evidence>
<dbReference type="AlphaFoldDB" id="A0A0D2P3C9"/>
<accession>A0A0D2P3C9</accession>
<feature type="region of interest" description="Disordered" evidence="1">
    <location>
        <begin position="253"/>
        <end position="284"/>
    </location>
</feature>
<keyword evidence="3" id="KW-1185">Reference proteome</keyword>
<dbReference type="EMBL" id="KN817655">
    <property type="protein sequence ID" value="KJA15050.1"/>
    <property type="molecule type" value="Genomic_DNA"/>
</dbReference>